<organism evidence="1 2">
    <name type="scientific">Araneus ventricosus</name>
    <name type="common">Orbweaver spider</name>
    <name type="synonym">Epeira ventricosa</name>
    <dbReference type="NCBI Taxonomy" id="182803"/>
    <lineage>
        <taxon>Eukaryota</taxon>
        <taxon>Metazoa</taxon>
        <taxon>Ecdysozoa</taxon>
        <taxon>Arthropoda</taxon>
        <taxon>Chelicerata</taxon>
        <taxon>Arachnida</taxon>
        <taxon>Araneae</taxon>
        <taxon>Araneomorphae</taxon>
        <taxon>Entelegynae</taxon>
        <taxon>Araneoidea</taxon>
        <taxon>Araneidae</taxon>
        <taxon>Araneus</taxon>
    </lineage>
</organism>
<evidence type="ECO:0000313" key="1">
    <source>
        <dbReference type="EMBL" id="GBM47873.1"/>
    </source>
</evidence>
<protein>
    <submittedName>
        <fullName evidence="1">Uncharacterized protein</fullName>
    </submittedName>
</protein>
<dbReference type="Proteomes" id="UP000499080">
    <property type="component" value="Unassembled WGS sequence"/>
</dbReference>
<evidence type="ECO:0000313" key="2">
    <source>
        <dbReference type="Proteomes" id="UP000499080"/>
    </source>
</evidence>
<keyword evidence="2" id="KW-1185">Reference proteome</keyword>
<reference evidence="1 2" key="1">
    <citation type="journal article" date="2019" name="Sci. Rep.">
        <title>Orb-weaving spider Araneus ventricosus genome elucidates the spidroin gene catalogue.</title>
        <authorList>
            <person name="Kono N."/>
            <person name="Nakamura H."/>
            <person name="Ohtoshi R."/>
            <person name="Moran D.A.P."/>
            <person name="Shinohara A."/>
            <person name="Yoshida Y."/>
            <person name="Fujiwara M."/>
            <person name="Mori M."/>
            <person name="Tomita M."/>
            <person name="Arakawa K."/>
        </authorList>
    </citation>
    <scope>NUCLEOTIDE SEQUENCE [LARGE SCALE GENOMIC DNA]</scope>
</reference>
<dbReference type="EMBL" id="BGPR01001196">
    <property type="protein sequence ID" value="GBM47873.1"/>
    <property type="molecule type" value="Genomic_DNA"/>
</dbReference>
<accession>A0A4Y2G2P1</accession>
<dbReference type="AlphaFoldDB" id="A0A4Y2G2P1"/>
<name>A0A4Y2G2P1_ARAVE</name>
<comment type="caution">
    <text evidence="1">The sequence shown here is derived from an EMBL/GenBank/DDBJ whole genome shotgun (WGS) entry which is preliminary data.</text>
</comment>
<gene>
    <name evidence="1" type="ORF">AVEN_75300_1</name>
</gene>
<sequence length="83" mass="9689">MIPGALYYSRLSFNRDRIIRDDPKKGSADCGRLNVREDRILLNPSYCIGPVQPDSSYTVLKMWTKKQWNNGLTKIRRWNVAKC</sequence>
<proteinExistence type="predicted"/>